<keyword evidence="5" id="KW-1003">Cell membrane</keyword>
<dbReference type="GO" id="GO:0005524">
    <property type="term" value="F:ATP binding"/>
    <property type="evidence" value="ECO:0007669"/>
    <property type="project" value="UniProtKB-KW"/>
</dbReference>
<dbReference type="PROSITE" id="PS50046">
    <property type="entry name" value="PHYTOCHROME_2"/>
    <property type="match status" value="1"/>
</dbReference>
<dbReference type="InterPro" id="IPR003594">
    <property type="entry name" value="HATPase_dom"/>
</dbReference>
<dbReference type="SUPFAM" id="SSF47384">
    <property type="entry name" value="Homodimeric domain of signal transducing histidine kinase"/>
    <property type="match status" value="1"/>
</dbReference>
<evidence type="ECO:0000313" key="15">
    <source>
        <dbReference type="EMBL" id="AXY67678.1"/>
    </source>
</evidence>
<evidence type="ECO:0000256" key="4">
    <source>
        <dbReference type="ARBA" id="ARBA00012438"/>
    </source>
</evidence>
<evidence type="ECO:0000259" key="13">
    <source>
        <dbReference type="PROSITE" id="PS50046"/>
    </source>
</evidence>
<dbReference type="InterPro" id="IPR003018">
    <property type="entry name" value="GAF"/>
</dbReference>
<dbReference type="GO" id="GO:0000155">
    <property type="term" value="F:phosphorelay sensor kinase activity"/>
    <property type="evidence" value="ECO:0007669"/>
    <property type="project" value="InterPro"/>
</dbReference>
<dbReference type="InterPro" id="IPR050736">
    <property type="entry name" value="Sensor_HK_Regulatory"/>
</dbReference>
<accession>A0A3B7MDG2</accession>
<dbReference type="EC" id="2.7.13.3" evidence="4"/>
<dbReference type="SUPFAM" id="SSF52172">
    <property type="entry name" value="CheY-like"/>
    <property type="match status" value="1"/>
</dbReference>
<dbReference type="PRINTS" id="PR00344">
    <property type="entry name" value="BCTRLSENSOR"/>
</dbReference>
<evidence type="ECO:0000256" key="7">
    <source>
        <dbReference type="ARBA" id="ARBA00022679"/>
    </source>
</evidence>
<keyword evidence="7" id="KW-0808">Transferase</keyword>
<evidence type="ECO:0000313" key="16">
    <source>
        <dbReference type="Proteomes" id="UP000261812"/>
    </source>
</evidence>
<keyword evidence="8" id="KW-0547">Nucleotide-binding</keyword>
<gene>
    <name evidence="15" type="ORF">D3A95_04660</name>
</gene>
<feature type="domain" description="Histidine kinase" evidence="14">
    <location>
        <begin position="366"/>
        <end position="585"/>
    </location>
</feature>
<dbReference type="PANTHER" id="PTHR43711">
    <property type="entry name" value="TWO-COMPONENT HISTIDINE KINASE"/>
    <property type="match status" value="1"/>
</dbReference>
<dbReference type="CDD" id="cd16922">
    <property type="entry name" value="HATPase_EvgS-ArcB-TorS-like"/>
    <property type="match status" value="1"/>
</dbReference>
<evidence type="ECO:0000256" key="10">
    <source>
        <dbReference type="ARBA" id="ARBA00022840"/>
    </source>
</evidence>
<dbReference type="Pfam" id="PF01590">
    <property type="entry name" value="GAF"/>
    <property type="match status" value="1"/>
</dbReference>
<comment type="catalytic activity">
    <reaction evidence="1">
        <text>ATP + protein L-histidine = ADP + protein N-phospho-L-histidine.</text>
        <dbReference type="EC" id="2.7.13.3"/>
    </reaction>
</comment>
<dbReference type="AlphaFoldDB" id="A0A3B7MDG2"/>
<dbReference type="Pfam" id="PF02518">
    <property type="entry name" value="HATPase_c"/>
    <property type="match status" value="1"/>
</dbReference>
<comment type="subcellular location">
    <subcellularLocation>
        <location evidence="2">Cell membrane</location>
    </subcellularLocation>
</comment>
<evidence type="ECO:0000256" key="12">
    <source>
        <dbReference type="ARBA" id="ARBA00023136"/>
    </source>
</evidence>
<keyword evidence="6" id="KW-0597">Phosphoprotein</keyword>
<reference evidence="16" key="1">
    <citation type="submission" date="2018-09" db="EMBL/GenBank/DDBJ databases">
        <title>Complete genome sequence of thermophilic cyanobacteria strain Thermosynechococcus elongatus PKUAC-SCTE542.</title>
        <authorList>
            <person name="Liang Y."/>
            <person name="Tang J."/>
            <person name="Daroch M."/>
        </authorList>
    </citation>
    <scope>NUCLEOTIDE SEQUENCE [LARGE SCALE GENOMIC DNA]</scope>
    <source>
        <strain evidence="16">E542</strain>
    </source>
</reference>
<dbReference type="PROSITE" id="PS50109">
    <property type="entry name" value="HIS_KIN"/>
    <property type="match status" value="1"/>
</dbReference>
<keyword evidence="11" id="KW-0902">Two-component regulatory system</keyword>
<proteinExistence type="inferred from homology"/>
<evidence type="ECO:0000256" key="1">
    <source>
        <dbReference type="ARBA" id="ARBA00000085"/>
    </source>
</evidence>
<dbReference type="InterPro" id="IPR029016">
    <property type="entry name" value="GAF-like_dom_sf"/>
</dbReference>
<dbReference type="InterPro" id="IPR036890">
    <property type="entry name" value="HATPase_C_sf"/>
</dbReference>
<dbReference type="GO" id="GO:0005886">
    <property type="term" value="C:plasma membrane"/>
    <property type="evidence" value="ECO:0007669"/>
    <property type="project" value="UniProtKB-SubCell"/>
</dbReference>
<protein>
    <recommendedName>
        <fullName evidence="4">histidine kinase</fullName>
        <ecNumber evidence="4">2.7.13.3</ecNumber>
    </recommendedName>
</protein>
<dbReference type="CDD" id="cd00082">
    <property type="entry name" value="HisKA"/>
    <property type="match status" value="1"/>
</dbReference>
<dbReference type="SMART" id="SM00388">
    <property type="entry name" value="HisKA"/>
    <property type="match status" value="1"/>
</dbReference>
<evidence type="ECO:0000256" key="9">
    <source>
        <dbReference type="ARBA" id="ARBA00022777"/>
    </source>
</evidence>
<dbReference type="InterPro" id="IPR016132">
    <property type="entry name" value="Phyto_chromo_attachment"/>
</dbReference>
<evidence type="ECO:0000259" key="14">
    <source>
        <dbReference type="PROSITE" id="PS50109"/>
    </source>
</evidence>
<dbReference type="InterPro" id="IPR036097">
    <property type="entry name" value="HisK_dim/P_sf"/>
</dbReference>
<feature type="domain" description="Phytochrome chromophore attachment site" evidence="13">
    <location>
        <begin position="170"/>
        <end position="314"/>
    </location>
</feature>
<dbReference type="SMART" id="SM00387">
    <property type="entry name" value="HATPase_c"/>
    <property type="match status" value="1"/>
</dbReference>
<dbReference type="FunFam" id="3.30.565.10:FF:000023">
    <property type="entry name" value="PAS domain-containing sensor histidine kinase"/>
    <property type="match status" value="1"/>
</dbReference>
<dbReference type="InterPro" id="IPR004358">
    <property type="entry name" value="Sig_transdc_His_kin-like_C"/>
</dbReference>
<dbReference type="KEGG" id="tsq:D3A95_04660"/>
<sequence length="728" mass="82095">MHQPVFDRILPAFFYERIATVLLAEASHRGATVLSREDVIASADAPFLVIVAETFALLLQAEPVPQMSAYRVEILTDPRAIARFLRKIRSQAPVSRRPLIRAMLQQLTALNSQEQMLPADLAIALMAVLSEETTAQCQSCQPLVTAALNERQAQERLLHQVTTQIRQSLELPELLKTAVDRIREFLNVDRLLVGQFGETQGELHGQITYESCRDGSIPSVLGLWDECWQWSALPSSSYQRLHRGETIVVSDIEQFYAEVPCLQSFAARWQIKAWLIVPILVQEKLWGVLIAHQCDRPRQWQPQEVEFLTHLSQHLSIAIYQAQLYSELQQQKATLEQRVNERTQALREALSAMEAAHRIKNDFLATMSHELRTPLTCVIGVSATLLRWPLDPAKQREYLEIIHESGTHLLELINSILDLSQAEFGRSHLHRSAFSIRQLCTDCIEIVKPQAHRHQVNLHHQLMIPPSRDRFWGDYRRIQQILINLLSNAIKFTPAMGEVILRAWWKEDELIFQVQDNGIGIPAHLQPLLFQKFQQLDSSFGRAYTGAGLGLALTKQWVDLHHGWIDVDSTEGKGSTFTVGLPAIASDPLPEPSKHRLDVPPLATTDVLVEPEGRIVLVSEDEATATLICSILTTAGYQVIWLVDGEVERLLALTPIAVLLAEPFSYGDVQELVDQLRQRCTPEQLKIFILGSGGNYQGVDRYIPLPINPESFLQQVTMGLTSLAISAQ</sequence>
<dbReference type="Gene3D" id="3.30.450.40">
    <property type="match status" value="1"/>
</dbReference>
<dbReference type="SUPFAM" id="SSF55874">
    <property type="entry name" value="ATPase domain of HSP90 chaperone/DNA topoisomerase II/histidine kinase"/>
    <property type="match status" value="1"/>
</dbReference>
<keyword evidence="10" id="KW-0067">ATP-binding</keyword>
<dbReference type="PANTHER" id="PTHR43711:SF26">
    <property type="entry name" value="SENSOR HISTIDINE KINASE RCSC"/>
    <property type="match status" value="1"/>
</dbReference>
<dbReference type="Pfam" id="PF00512">
    <property type="entry name" value="HisKA"/>
    <property type="match status" value="1"/>
</dbReference>
<evidence type="ECO:0000256" key="2">
    <source>
        <dbReference type="ARBA" id="ARBA00004236"/>
    </source>
</evidence>
<evidence type="ECO:0000256" key="5">
    <source>
        <dbReference type="ARBA" id="ARBA00022475"/>
    </source>
</evidence>
<dbReference type="InterPro" id="IPR003661">
    <property type="entry name" value="HisK_dim/P_dom"/>
</dbReference>
<evidence type="ECO:0000256" key="8">
    <source>
        <dbReference type="ARBA" id="ARBA00022741"/>
    </source>
</evidence>
<keyword evidence="9" id="KW-0418">Kinase</keyword>
<dbReference type="RefSeq" id="WP_181496475.1">
    <property type="nucleotide sequence ID" value="NZ_CP032152.1"/>
</dbReference>
<keyword evidence="16" id="KW-1185">Reference proteome</keyword>
<dbReference type="EMBL" id="CP032152">
    <property type="protein sequence ID" value="AXY67678.1"/>
    <property type="molecule type" value="Genomic_DNA"/>
</dbReference>
<dbReference type="InterPro" id="IPR011006">
    <property type="entry name" value="CheY-like_superfamily"/>
</dbReference>
<evidence type="ECO:0000256" key="11">
    <source>
        <dbReference type="ARBA" id="ARBA00023012"/>
    </source>
</evidence>
<dbReference type="InterPro" id="IPR005467">
    <property type="entry name" value="His_kinase_dom"/>
</dbReference>
<dbReference type="SMART" id="SM00065">
    <property type="entry name" value="GAF"/>
    <property type="match status" value="1"/>
</dbReference>
<evidence type="ECO:0000256" key="3">
    <source>
        <dbReference type="ARBA" id="ARBA00006402"/>
    </source>
</evidence>
<dbReference type="Proteomes" id="UP000261812">
    <property type="component" value="Chromosome"/>
</dbReference>
<keyword evidence="12" id="KW-0472">Membrane</keyword>
<organism evidence="15 16">
    <name type="scientific">Thermosynechococcus sichuanensis E542</name>
    <dbReference type="NCBI Taxonomy" id="2016101"/>
    <lineage>
        <taxon>Bacteria</taxon>
        <taxon>Bacillati</taxon>
        <taxon>Cyanobacteriota</taxon>
        <taxon>Cyanophyceae</taxon>
        <taxon>Acaryochloridales</taxon>
        <taxon>Thermosynechococcaceae</taxon>
        <taxon>Thermosynechococcus</taxon>
        <taxon>Thermosynechococcus sichuanensis</taxon>
    </lineage>
</organism>
<name>A0A3B7MDG2_9CYAN</name>
<dbReference type="SUPFAM" id="SSF55781">
    <property type="entry name" value="GAF domain-like"/>
    <property type="match status" value="1"/>
</dbReference>
<comment type="similarity">
    <text evidence="3">In the N-terminal section; belongs to the phytochrome family.</text>
</comment>
<dbReference type="Gene3D" id="1.10.287.130">
    <property type="match status" value="1"/>
</dbReference>
<dbReference type="Gene3D" id="3.30.565.10">
    <property type="entry name" value="Histidine kinase-like ATPase, C-terminal domain"/>
    <property type="match status" value="1"/>
</dbReference>
<evidence type="ECO:0000256" key="6">
    <source>
        <dbReference type="ARBA" id="ARBA00022553"/>
    </source>
</evidence>